<feature type="region of interest" description="Disordered" evidence="6">
    <location>
        <begin position="132"/>
        <end position="161"/>
    </location>
</feature>
<keyword evidence="5" id="KW-0175">Coiled coil</keyword>
<sequence>MNKNQTTEEEKPFQKEENKKDRIEKLLLKAYSKEMKGNLSEAIKYSKSIIQLSQASEIGYNNLGYLYQKQGKYDLALKEYLEAKKRNPRSVIIENNLGQIYLKLGKKNESLNHLQKALSILQTTIDEKNEKMNLTKKQKKKAKQKENEKESEKESEQEKEQEQEFLLLQEVTIHNNLGHLYSIIGNKEESFRHYGISKNLNPNYYPSIYNLGCLLYSLKRYESAIEDLRIFLRNQPNHLPSQNNQALALRGLGYRENAIKMFVTILYVEPNYYPAHFNLGYILGELQIIDRSPKLILKKERQFEKEVRLLNEKTITNKELMLQSIRSQAEQNFVTEKNNLKRRYNTTLKISIKNLKKEWIDLKNSDYLNSRQRCASIRKISTNKILEEKKKIEKQLKYESEKCQKSQDNEIQVTTKKLEREHKEELAQLQRQIENDKAQYLKNIEKIKKKFSTKRDEELEEIEIIQDWLQKKSLDNLKKNEEKNRYAFSQFDKKSMAKQENLIFLNLQQKTQSKLQNIIKEEEKLKKNMNHKKMDQILQKRTQLQNEINKNFNLNNLQYEKFKNYFLNQRRNQNEKLIKKRKYRIKNLSKEKFYKINNYTDKNKLNNNELIKLNIKTKFEQILNHKKKILENKLDIDFKKKLHIIDTNVSNFKKNQLELIQEKYSDQIKQLEYQISLEHD</sequence>
<dbReference type="SMART" id="SM00028">
    <property type="entry name" value="TPR"/>
    <property type="match status" value="6"/>
</dbReference>
<proteinExistence type="predicted"/>
<dbReference type="AlphaFoldDB" id="A0AAV7ZLB9"/>
<dbReference type="InterPro" id="IPR019734">
    <property type="entry name" value="TPR_rpt"/>
</dbReference>
<keyword evidence="3" id="KW-0808">Transferase</keyword>
<dbReference type="PROSITE" id="PS50005">
    <property type="entry name" value="TPR"/>
    <property type="match status" value="2"/>
</dbReference>
<evidence type="ECO:0000256" key="4">
    <source>
        <dbReference type="PROSITE-ProRule" id="PRU00339"/>
    </source>
</evidence>
<accession>A0AAV7ZLB9</accession>
<dbReference type="Gene3D" id="1.25.40.10">
    <property type="entry name" value="Tetratricopeptide repeat domain"/>
    <property type="match status" value="2"/>
</dbReference>
<dbReference type="SUPFAM" id="SSF48452">
    <property type="entry name" value="TPR-like"/>
    <property type="match status" value="1"/>
</dbReference>
<feature type="repeat" description="TPR" evidence="4">
    <location>
        <begin position="57"/>
        <end position="90"/>
    </location>
</feature>
<dbReference type="Proteomes" id="UP001146793">
    <property type="component" value="Unassembled WGS sequence"/>
</dbReference>
<protein>
    <submittedName>
        <fullName evidence="7">Tpr repeat-containing protein</fullName>
    </submittedName>
</protein>
<dbReference type="Pfam" id="PF13424">
    <property type="entry name" value="TPR_12"/>
    <property type="match status" value="1"/>
</dbReference>
<name>A0AAV7ZLB9_9EUKA</name>
<evidence type="ECO:0000256" key="3">
    <source>
        <dbReference type="ARBA" id="ARBA00022679"/>
    </source>
</evidence>
<dbReference type="InterPro" id="IPR011990">
    <property type="entry name" value="TPR-like_helical_dom_sf"/>
</dbReference>
<evidence type="ECO:0000256" key="1">
    <source>
        <dbReference type="ARBA" id="ARBA00004922"/>
    </source>
</evidence>
<keyword evidence="4" id="KW-0802">TPR repeat</keyword>
<feature type="coiled-coil region" evidence="5">
    <location>
        <begin position="508"/>
        <end position="535"/>
    </location>
</feature>
<evidence type="ECO:0000313" key="7">
    <source>
        <dbReference type="EMBL" id="KAJ3441861.1"/>
    </source>
</evidence>
<feature type="coiled-coil region" evidence="5">
    <location>
        <begin position="415"/>
        <end position="450"/>
    </location>
</feature>
<reference evidence="7" key="1">
    <citation type="submission" date="2022-08" db="EMBL/GenBank/DDBJ databases">
        <title>Novel sulphate-reducing endosymbionts in the free-living metamonad Anaeramoeba.</title>
        <authorList>
            <person name="Jerlstrom-Hultqvist J."/>
            <person name="Cepicka I."/>
            <person name="Gallot-Lavallee L."/>
            <person name="Salas-Leiva D."/>
            <person name="Curtis B.A."/>
            <person name="Zahonova K."/>
            <person name="Pipaliya S."/>
            <person name="Dacks J."/>
            <person name="Roger A.J."/>
        </authorList>
    </citation>
    <scope>NUCLEOTIDE SEQUENCE</scope>
    <source>
        <strain evidence="7">Busselton2</strain>
    </source>
</reference>
<comment type="caution">
    <text evidence="7">The sequence shown here is derived from an EMBL/GenBank/DDBJ whole genome shotgun (WGS) entry which is preliminary data.</text>
</comment>
<evidence type="ECO:0000313" key="8">
    <source>
        <dbReference type="Proteomes" id="UP001146793"/>
    </source>
</evidence>
<dbReference type="PANTHER" id="PTHR44835">
    <property type="entry name" value="UDP-N-ACETYLGLUCOSAMINE--PEPTIDE N-ACETYLGLUCOSAMINYLTRANSFERASE SPINDLY-RELATED"/>
    <property type="match status" value="1"/>
</dbReference>
<evidence type="ECO:0000256" key="2">
    <source>
        <dbReference type="ARBA" id="ARBA00022676"/>
    </source>
</evidence>
<feature type="compositionally biased region" description="Basic and acidic residues" evidence="6">
    <location>
        <begin position="144"/>
        <end position="161"/>
    </location>
</feature>
<comment type="pathway">
    <text evidence="1">Protein modification; protein glycosylation.</text>
</comment>
<evidence type="ECO:0000256" key="5">
    <source>
        <dbReference type="SAM" id="Coils"/>
    </source>
</evidence>
<organism evidence="7 8">
    <name type="scientific">Anaeramoeba flamelloides</name>
    <dbReference type="NCBI Taxonomy" id="1746091"/>
    <lineage>
        <taxon>Eukaryota</taxon>
        <taxon>Metamonada</taxon>
        <taxon>Anaeramoebidae</taxon>
        <taxon>Anaeramoeba</taxon>
    </lineage>
</organism>
<feature type="repeat" description="TPR" evidence="4">
    <location>
        <begin position="91"/>
        <end position="124"/>
    </location>
</feature>
<feature type="compositionally biased region" description="Basic residues" evidence="6">
    <location>
        <begin position="134"/>
        <end position="143"/>
    </location>
</feature>
<dbReference type="Pfam" id="PF13181">
    <property type="entry name" value="TPR_8"/>
    <property type="match status" value="1"/>
</dbReference>
<keyword evidence="2" id="KW-0328">Glycosyltransferase</keyword>
<evidence type="ECO:0000256" key="6">
    <source>
        <dbReference type="SAM" id="MobiDB-lite"/>
    </source>
</evidence>
<dbReference type="EMBL" id="JANTQA010000029">
    <property type="protein sequence ID" value="KAJ3441861.1"/>
    <property type="molecule type" value="Genomic_DNA"/>
</dbReference>
<gene>
    <name evidence="7" type="ORF">M0812_13881</name>
</gene>
<dbReference type="PANTHER" id="PTHR44835:SF1">
    <property type="entry name" value="PROTEIN O-GLCNAC TRANSFERASE"/>
    <property type="match status" value="1"/>
</dbReference>
<dbReference type="GO" id="GO:0016757">
    <property type="term" value="F:glycosyltransferase activity"/>
    <property type="evidence" value="ECO:0007669"/>
    <property type="project" value="UniProtKB-KW"/>
</dbReference>
<dbReference type="InterPro" id="IPR051939">
    <property type="entry name" value="Glycosyltr_41/O-GlcNAc_trsf"/>
</dbReference>